<evidence type="ECO:0000313" key="3">
    <source>
        <dbReference type="RefSeq" id="XP_053080920.1"/>
    </source>
</evidence>
<evidence type="ECO:0000313" key="2">
    <source>
        <dbReference type="Proteomes" id="UP001652583"/>
    </source>
</evidence>
<organism evidence="2 3">
    <name type="scientific">Acinonyx jubatus</name>
    <name type="common">Cheetah</name>
    <dbReference type="NCBI Taxonomy" id="32536"/>
    <lineage>
        <taxon>Eukaryota</taxon>
        <taxon>Metazoa</taxon>
        <taxon>Chordata</taxon>
        <taxon>Craniata</taxon>
        <taxon>Vertebrata</taxon>
        <taxon>Euteleostomi</taxon>
        <taxon>Mammalia</taxon>
        <taxon>Eutheria</taxon>
        <taxon>Laurasiatheria</taxon>
        <taxon>Carnivora</taxon>
        <taxon>Feliformia</taxon>
        <taxon>Felidae</taxon>
        <taxon>Felinae</taxon>
        <taxon>Acinonyx</taxon>
    </lineage>
</organism>
<feature type="region of interest" description="Disordered" evidence="1">
    <location>
        <begin position="137"/>
        <end position="230"/>
    </location>
</feature>
<evidence type="ECO:0000256" key="1">
    <source>
        <dbReference type="SAM" id="MobiDB-lite"/>
    </source>
</evidence>
<dbReference type="Proteomes" id="UP001652583">
    <property type="component" value="Chromosome B3"/>
</dbReference>
<feature type="region of interest" description="Disordered" evidence="1">
    <location>
        <begin position="265"/>
        <end position="291"/>
    </location>
</feature>
<reference evidence="3 4" key="1">
    <citation type="submission" date="2025-05" db="UniProtKB">
        <authorList>
            <consortium name="RefSeq"/>
        </authorList>
    </citation>
    <scope>IDENTIFICATION</scope>
    <source>
        <tissue evidence="3 4">Blood</tissue>
    </source>
</reference>
<protein>
    <submittedName>
        <fullName evidence="3 4">Uncharacterized protein LOC128316124</fullName>
    </submittedName>
</protein>
<name>A0ABM3QAF6_ACIJB</name>
<keyword evidence="2" id="KW-1185">Reference proteome</keyword>
<feature type="compositionally biased region" description="Gly residues" evidence="1">
    <location>
        <begin position="174"/>
        <end position="183"/>
    </location>
</feature>
<gene>
    <name evidence="3 4" type="primary">LOC128316124</name>
</gene>
<dbReference type="RefSeq" id="XP_053080920.1">
    <property type="nucleotide sequence ID" value="XM_053224945.1"/>
</dbReference>
<evidence type="ECO:0000313" key="4">
    <source>
        <dbReference type="RefSeq" id="XP_053080921.1"/>
    </source>
</evidence>
<dbReference type="RefSeq" id="XP_053080921.1">
    <property type="nucleotide sequence ID" value="XM_053224946.1"/>
</dbReference>
<dbReference type="GeneID" id="128316124"/>
<proteinExistence type="predicted"/>
<sequence length="321" mass="34026">MPGVLRSAPLRSSPNRWRAQSADSVCGLCRLPPRPSLARPLFGAYCGSEVHSGKSRGPDIRAGLLSFEEQPSSAPLLSRYPTPPTAALFLVFLLTLFVRLIKQSTRFLNHSWKGSGVGGHTHTHTHTHTHIHTGLEVVSGGPWEHSPGHSRPAHAHRGREASWVQDPGSPSPGSGNGEWGAGRAGSPPPSDGPRTAQSATRAPRLPRGAPGESRPGTGPPLASVRSPRPSPFASGKGLCVWLMAGRPCEDWPRRLGGRGVAAGRAKFGPPHAQRSGCARGGSGASTASWKRPPRCQRPGLCMVLGERLPEQLCIRTTNVAR</sequence>
<accession>A0ABM3QAF6</accession>